<feature type="binding site" evidence="7">
    <location>
        <position position="122"/>
    </location>
    <ligand>
        <name>5-amino-6-(D-ribitylamino)uracil</name>
        <dbReference type="ChEBI" id="CHEBI:15934"/>
    </ligand>
</feature>
<feature type="binding site" evidence="7">
    <location>
        <begin position="89"/>
        <end position="91"/>
    </location>
    <ligand>
        <name>5-amino-6-(D-ribitylamino)uracil</name>
        <dbReference type="ChEBI" id="CHEBI:15934"/>
    </ligand>
</feature>
<dbReference type="EMBL" id="CP005587">
    <property type="protein sequence ID" value="AGK58269.1"/>
    <property type="molecule type" value="Genomic_DNA"/>
</dbReference>
<gene>
    <name evidence="7" type="primary">ribH</name>
    <name evidence="8" type="ORF">HYPDE_32983</name>
</gene>
<dbReference type="Pfam" id="PF00885">
    <property type="entry name" value="DMRL_synthase"/>
    <property type="match status" value="1"/>
</dbReference>
<evidence type="ECO:0000256" key="3">
    <source>
        <dbReference type="ARBA" id="ARBA00012664"/>
    </source>
</evidence>
<dbReference type="UniPathway" id="UPA00275">
    <property type="reaction ID" value="UER00404"/>
</dbReference>
<comment type="catalytic activity">
    <reaction evidence="6 7">
        <text>(2S)-2-hydroxy-3-oxobutyl phosphate + 5-amino-6-(D-ribitylamino)uracil = 6,7-dimethyl-8-(1-D-ribityl)lumazine + phosphate + 2 H2O + H(+)</text>
        <dbReference type="Rhea" id="RHEA:26152"/>
        <dbReference type="ChEBI" id="CHEBI:15377"/>
        <dbReference type="ChEBI" id="CHEBI:15378"/>
        <dbReference type="ChEBI" id="CHEBI:15934"/>
        <dbReference type="ChEBI" id="CHEBI:43474"/>
        <dbReference type="ChEBI" id="CHEBI:58201"/>
        <dbReference type="ChEBI" id="CHEBI:58830"/>
        <dbReference type="EC" id="2.5.1.78"/>
    </reaction>
</comment>
<feature type="active site" description="Proton donor" evidence="7">
    <location>
        <position position="97"/>
    </location>
</feature>
<dbReference type="CDD" id="cd09209">
    <property type="entry name" value="Lumazine_synthase-I"/>
    <property type="match status" value="1"/>
</dbReference>
<dbReference type="GO" id="GO:0009349">
    <property type="term" value="C:riboflavin synthase complex"/>
    <property type="evidence" value="ECO:0007669"/>
    <property type="project" value="UniProtKB-UniRule"/>
</dbReference>
<dbReference type="HOGENOM" id="CLU_089358_1_2_5"/>
<dbReference type="EC" id="2.5.1.78" evidence="3 7"/>
<dbReference type="SUPFAM" id="SSF52121">
    <property type="entry name" value="Lumazine synthase"/>
    <property type="match status" value="1"/>
</dbReference>
<evidence type="ECO:0000256" key="1">
    <source>
        <dbReference type="ARBA" id="ARBA00004917"/>
    </source>
</evidence>
<evidence type="ECO:0000256" key="2">
    <source>
        <dbReference type="ARBA" id="ARBA00007424"/>
    </source>
</evidence>
<evidence type="ECO:0000256" key="7">
    <source>
        <dbReference type="HAMAP-Rule" id="MF_00178"/>
    </source>
</evidence>
<dbReference type="HAMAP" id="MF_00178">
    <property type="entry name" value="Lumazine_synth"/>
    <property type="match status" value="1"/>
</dbReference>
<comment type="function">
    <text evidence="7">Catalyzes the formation of 6,7-dimethyl-8-ribityllumazine by condensation of 5-amino-6-(D-ribitylamino)uracil with 3,4-dihydroxy-2-butanone 4-phosphate. This is the penultimate step in the biosynthesis of riboflavin.</text>
</comment>
<accession>N0B423</accession>
<feature type="binding site" evidence="7">
    <location>
        <begin position="94"/>
        <end position="95"/>
    </location>
    <ligand>
        <name>(2S)-2-hydroxy-3-oxobutyl phosphate</name>
        <dbReference type="ChEBI" id="CHEBI:58830"/>
    </ligand>
</feature>
<dbReference type="GO" id="GO:0005829">
    <property type="term" value="C:cytosol"/>
    <property type="evidence" value="ECO:0007669"/>
    <property type="project" value="TreeGrafter"/>
</dbReference>
<feature type="binding site" evidence="7">
    <location>
        <position position="29"/>
    </location>
    <ligand>
        <name>5-amino-6-(D-ribitylamino)uracil</name>
        <dbReference type="ChEBI" id="CHEBI:15934"/>
    </ligand>
</feature>
<sequence length="167" mass="17772">MVQKSQGAPNDEQSAHHIRAHILIIEARFYEDISDLLGEGAVAECERHGMTYERIVVPGALEIPQVLGAAAAARAAGRTTFDGAVALGCVIRGETGHYDIVCDNANHWLMDIAVRNEVPVGNAILTVDTREQAIARAEGGIKGKGGDAVRACARLIETKRAFWGASA</sequence>
<organism evidence="8 9">
    <name type="scientific">Hyphomicrobium denitrificans 1NES1</name>
    <dbReference type="NCBI Taxonomy" id="670307"/>
    <lineage>
        <taxon>Bacteria</taxon>
        <taxon>Pseudomonadati</taxon>
        <taxon>Pseudomonadota</taxon>
        <taxon>Alphaproteobacteria</taxon>
        <taxon>Hyphomicrobiales</taxon>
        <taxon>Hyphomicrobiaceae</taxon>
        <taxon>Hyphomicrobium</taxon>
    </lineage>
</organism>
<comment type="pathway">
    <text evidence="1 7">Cofactor biosynthesis; riboflavin biosynthesis; riboflavin from 2-hydroxy-3-oxobutyl phosphate and 5-amino-6-(D-ribitylamino)uracil: step 1/2.</text>
</comment>
<evidence type="ECO:0000256" key="5">
    <source>
        <dbReference type="ARBA" id="ARBA00022679"/>
    </source>
</evidence>
<dbReference type="InterPro" id="IPR036467">
    <property type="entry name" value="LS/RS_sf"/>
</dbReference>
<dbReference type="InterPro" id="IPR002180">
    <property type="entry name" value="LS/RS"/>
</dbReference>
<evidence type="ECO:0000256" key="6">
    <source>
        <dbReference type="ARBA" id="ARBA00048785"/>
    </source>
</evidence>
<dbReference type="KEGG" id="hdt:HYPDE_32983"/>
<dbReference type="AlphaFoldDB" id="N0B423"/>
<dbReference type="OrthoDB" id="9809709at2"/>
<feature type="binding site" evidence="7">
    <location>
        <begin position="60"/>
        <end position="62"/>
    </location>
    <ligand>
        <name>5-amino-6-(D-ribitylamino)uracil</name>
        <dbReference type="ChEBI" id="CHEBI:15934"/>
    </ligand>
</feature>
<dbReference type="PANTHER" id="PTHR21058">
    <property type="entry name" value="6,7-DIMETHYL-8-RIBITYLLUMAZINE SYNTHASE DMRL SYNTHASE LUMAZINE SYNTHASE"/>
    <property type="match status" value="1"/>
</dbReference>
<dbReference type="GO" id="GO:0000906">
    <property type="term" value="F:6,7-dimethyl-8-ribityllumazine synthase activity"/>
    <property type="evidence" value="ECO:0007669"/>
    <property type="project" value="UniProtKB-UniRule"/>
</dbReference>
<dbReference type="GO" id="GO:0009231">
    <property type="term" value="P:riboflavin biosynthetic process"/>
    <property type="evidence" value="ECO:0007669"/>
    <property type="project" value="UniProtKB-UniRule"/>
</dbReference>
<proteinExistence type="inferred from homology"/>
<evidence type="ECO:0000313" key="9">
    <source>
        <dbReference type="Proteomes" id="UP000005952"/>
    </source>
</evidence>
<keyword evidence="5 7" id="KW-0808">Transferase</keyword>
<feature type="binding site" evidence="7">
    <location>
        <position position="136"/>
    </location>
    <ligand>
        <name>(2S)-2-hydroxy-3-oxobutyl phosphate</name>
        <dbReference type="ChEBI" id="CHEBI:58830"/>
    </ligand>
</feature>
<dbReference type="eggNOG" id="COG0054">
    <property type="taxonomic scope" value="Bacteria"/>
</dbReference>
<comment type="similarity">
    <text evidence="2 7">Belongs to the DMRL synthase family.</text>
</comment>
<dbReference type="STRING" id="670307.HYPDE_32983"/>
<evidence type="ECO:0000256" key="4">
    <source>
        <dbReference type="ARBA" id="ARBA00022619"/>
    </source>
</evidence>
<keyword evidence="4 7" id="KW-0686">Riboflavin biosynthesis</keyword>
<dbReference type="NCBIfam" id="TIGR00114">
    <property type="entry name" value="lumazine-synth"/>
    <property type="match status" value="1"/>
</dbReference>
<protein>
    <recommendedName>
        <fullName evidence="3 7">6,7-dimethyl-8-ribityllumazine synthase</fullName>
        <shortName evidence="7">DMRL synthase</shortName>
        <shortName evidence="7">LS</shortName>
        <shortName evidence="7">Lumazine synthase</shortName>
        <ecNumber evidence="3 7">2.5.1.78</ecNumber>
    </recommendedName>
</protein>
<dbReference type="InterPro" id="IPR034964">
    <property type="entry name" value="LS"/>
</dbReference>
<dbReference type="Gene3D" id="3.40.50.960">
    <property type="entry name" value="Lumazine/riboflavin synthase"/>
    <property type="match status" value="1"/>
</dbReference>
<dbReference type="RefSeq" id="WP_015598295.1">
    <property type="nucleotide sequence ID" value="NC_021172.1"/>
</dbReference>
<dbReference type="Proteomes" id="UP000005952">
    <property type="component" value="Chromosome"/>
</dbReference>
<dbReference type="PANTHER" id="PTHR21058:SF0">
    <property type="entry name" value="6,7-DIMETHYL-8-RIBITYLLUMAZINE SYNTHASE"/>
    <property type="match status" value="1"/>
</dbReference>
<keyword evidence="9" id="KW-1185">Reference proteome</keyword>
<evidence type="ECO:0000313" key="8">
    <source>
        <dbReference type="EMBL" id="AGK58269.1"/>
    </source>
</evidence>
<reference evidence="8 9" key="1">
    <citation type="journal article" date="2013" name="Genome Announc.">
        <title>Genome sequences for three denitrifying bacterial strains isolated from a uranium- and nitrate-contaminated subsurface environment.</title>
        <authorList>
            <person name="Venkatramanan R."/>
            <person name="Prakash O."/>
            <person name="Woyke T."/>
            <person name="Chain P."/>
            <person name="Goodwin L.A."/>
            <person name="Watson D."/>
            <person name="Brooks S."/>
            <person name="Kostka J.E."/>
            <person name="Green S.J."/>
        </authorList>
    </citation>
    <scope>NUCLEOTIDE SEQUENCE [LARGE SCALE GENOMIC DNA]</scope>
    <source>
        <strain evidence="8 9">1NES1</strain>
    </source>
</reference>
<name>N0B423_9HYPH</name>